<gene>
    <name evidence="14" type="ORF">CAOG_007789</name>
</gene>
<dbReference type="SMART" id="SM00242">
    <property type="entry name" value="MYSc"/>
    <property type="match status" value="1"/>
</dbReference>
<keyword evidence="15" id="KW-1185">Reference proteome</keyword>
<dbReference type="EMBL" id="KE346375">
    <property type="protein sequence ID" value="KJE97682.1"/>
    <property type="molecule type" value="Genomic_DNA"/>
</dbReference>
<dbReference type="InterPro" id="IPR000980">
    <property type="entry name" value="SH2"/>
</dbReference>
<dbReference type="AlphaFoldDB" id="A0A0D2W0G3"/>
<keyword evidence="10" id="KW-0547">Nucleotide-binding</keyword>
<dbReference type="GO" id="GO:0003779">
    <property type="term" value="F:actin binding"/>
    <property type="evidence" value="ECO:0007669"/>
    <property type="project" value="UniProtKB-KW"/>
</dbReference>
<evidence type="ECO:0000313" key="15">
    <source>
        <dbReference type="Proteomes" id="UP000008743"/>
    </source>
</evidence>
<dbReference type="CDD" id="cd00173">
    <property type="entry name" value="SH2"/>
    <property type="match status" value="1"/>
</dbReference>
<protein>
    <recommendedName>
        <fullName evidence="16">Myosin motor domain-containing protein</fullName>
    </recommendedName>
</protein>
<dbReference type="Pfam" id="PF00017">
    <property type="entry name" value="SH2"/>
    <property type="match status" value="1"/>
</dbReference>
<dbReference type="InterPro" id="IPR001609">
    <property type="entry name" value="Myosin_head_motor_dom-like"/>
</dbReference>
<evidence type="ECO:0000256" key="7">
    <source>
        <dbReference type="ARBA" id="ARBA00023212"/>
    </source>
</evidence>
<feature type="region of interest" description="Actin-binding" evidence="10">
    <location>
        <begin position="620"/>
        <end position="642"/>
    </location>
</feature>
<evidence type="ECO:0000259" key="13">
    <source>
        <dbReference type="PROSITE" id="PS51456"/>
    </source>
</evidence>
<feature type="binding site" evidence="10">
    <location>
        <begin position="128"/>
        <end position="135"/>
    </location>
    <ligand>
        <name>ATP</name>
        <dbReference type="ChEBI" id="CHEBI:30616"/>
    </ligand>
</feature>
<dbReference type="OrthoDB" id="6426624at2759"/>
<dbReference type="GO" id="GO:0005524">
    <property type="term" value="F:ATP binding"/>
    <property type="evidence" value="ECO:0007669"/>
    <property type="project" value="UniProtKB-UniRule"/>
</dbReference>
<evidence type="ECO:0000256" key="5">
    <source>
        <dbReference type="ARBA" id="ARBA00023123"/>
    </source>
</evidence>
<evidence type="ECO:0000259" key="12">
    <source>
        <dbReference type="PROSITE" id="PS50001"/>
    </source>
</evidence>
<feature type="compositionally biased region" description="Polar residues" evidence="11">
    <location>
        <begin position="850"/>
        <end position="869"/>
    </location>
</feature>
<keyword evidence="10" id="KW-0009">Actin-binding</keyword>
<sequence>MSQAAAAAAAAAAAPEPSDLVQLDQTVLGSSDGASVIATALQRRFAAQQYSTWAAESLVVVNPFSDATGYTNAAIAVGRNKPLSKRAIALQQGGLCRSGGKPSVAAAAEQALRSALQSGESGLVVMRGQAGSGKSRAAEAVISHLIRRCATPRIDYAKRMEQVEIVFAAFCNARTPNNPDSTRVARFTDISFTNRTHSQAGASVHIYLLDTWRVADTFAFREHNFHIFYYMVVGMGAKLPGRALASHISTFRYLHQDAHTQNSLDVAAFRFRELTSALEALGIPASEQDEVFAVLAAILYLGELKFVPSEAAGTGSASSIALARIDNEAGTVPSSLIASLLHIQRQRLDDILLFAPASSAAPSAAGAAMAARSAANSLRPMTVEQCSANRDGIARSLYERLVAWILYRVNATIAPRPQRPDDREKVLSVGVFDMFGFAAPNMCRFQHLSVNMANETLRHLFVETAFGMEQADIQALNWEPLHINFIPNEQCVAFFLGRPSGLLAMIDHASLATSTTSAGFVSDLDRASGTHACYVKKAGVKPCFGIVHYVGTVFYDAASCIIVNRDYSLPQFLNLLHDSDSSTVQQLGRIAVASSGSLKMNVRGHEAAALNNVGRYRASLRQLINRASSQSVSFVHCIGANASGTHAQFDTSFVQGQVMAMSLLELTWSRKFGYPGRYQHDRFLARFGILNRQPVNQSVVPIDACRALVQRFGLSTAHVAQDMVLLKLADMDKLEAAWVRLNKAALLFQRVLRRPIFRRNLNIARATKRNAETDSFVTSKGPSRPKPQLADGVVDKPDALSIEDLGLRDYEEIESDASDDEYEEQAAADEAELVKLGLDPISSAPRPKRTWSTSKTGSSETLNTRTQRNIRALITGLQVEAPVAHRPPVPLRRPGSNKPETAPPLPPRNASTSGPGSADSITGELNAPNVYEGSPHATPHAPVLHRVSPPSVAPRGPSPPTPTSLSSNAPNKAADTGFGDGASRASFRRQPSIPPATHSRPESPSLAATAAGGSIGATAVTLNTPVGLVEFPTGYHGSISGSQAEALLANQPVGTYVLRDSSSGNNWSISLKATSRVKQFHVVCASPGQFSLKGFSVFYPTIGLLLEQLARVPFTEDGELLGRPLPGPHDNRAGNTVPPPRSVPEFAHEAPRSRPGSATGSTPPPILTSRRPVSSVMAQPSANATQISALQQQLQAIDDRERSAMQAKIRGQLSVAEMGVQLAEFAKQRQQLKMTILELEASGSR</sequence>
<organism evidence="14 15">
    <name type="scientific">Capsaspora owczarzaki (strain ATCC 30864)</name>
    <dbReference type="NCBI Taxonomy" id="595528"/>
    <lineage>
        <taxon>Eukaryota</taxon>
        <taxon>Filasterea</taxon>
        <taxon>Capsaspora</taxon>
    </lineage>
</organism>
<dbReference type="InterPro" id="IPR036961">
    <property type="entry name" value="Kinesin_motor_dom_sf"/>
</dbReference>
<dbReference type="PROSITE" id="PS51456">
    <property type="entry name" value="MYOSIN_MOTOR"/>
    <property type="match status" value="1"/>
</dbReference>
<feature type="region of interest" description="Disordered" evidence="11">
    <location>
        <begin position="838"/>
        <end position="1009"/>
    </location>
</feature>
<dbReference type="SMART" id="SM00252">
    <property type="entry name" value="SH2"/>
    <property type="match status" value="1"/>
</dbReference>
<keyword evidence="8" id="KW-0966">Cell projection</keyword>
<comment type="similarity">
    <text evidence="10">Belongs to the TRAFAC class myosin-kinesin ATPase superfamily. Myosin family.</text>
</comment>
<dbReference type="PANTHER" id="PTHR46256">
    <property type="entry name" value="AGAP011099-PA"/>
    <property type="match status" value="1"/>
</dbReference>
<dbReference type="InterPro" id="IPR036860">
    <property type="entry name" value="SH2_dom_sf"/>
</dbReference>
<evidence type="ECO:0008006" key="16">
    <source>
        <dbReference type="Google" id="ProtNLM"/>
    </source>
</evidence>
<keyword evidence="5 10" id="KW-0518">Myosin</keyword>
<dbReference type="Gene3D" id="1.10.10.820">
    <property type="match status" value="1"/>
</dbReference>
<evidence type="ECO:0000313" key="14">
    <source>
        <dbReference type="EMBL" id="KJE97682.1"/>
    </source>
</evidence>
<evidence type="ECO:0000256" key="10">
    <source>
        <dbReference type="PROSITE-ProRule" id="PRU00782"/>
    </source>
</evidence>
<keyword evidence="9" id="KW-0727">SH2 domain</keyword>
<dbReference type="eggNOG" id="KOG4229">
    <property type="taxonomic scope" value="Eukaryota"/>
</dbReference>
<dbReference type="Proteomes" id="UP000008743">
    <property type="component" value="Unassembled WGS sequence"/>
</dbReference>
<name>A0A0D2W0G3_CAPO3</name>
<comment type="subcellular location">
    <subcellularLocation>
        <location evidence="2">Cell projection</location>
    </subcellularLocation>
    <subcellularLocation>
        <location evidence="1">Cytoplasm</location>
        <location evidence="1">Cytoskeleton</location>
    </subcellularLocation>
</comment>
<evidence type="ECO:0000256" key="1">
    <source>
        <dbReference type="ARBA" id="ARBA00004245"/>
    </source>
</evidence>
<dbReference type="PROSITE" id="PS50001">
    <property type="entry name" value="SH2"/>
    <property type="match status" value="1"/>
</dbReference>
<dbReference type="GO" id="GO:0042995">
    <property type="term" value="C:cell projection"/>
    <property type="evidence" value="ECO:0007669"/>
    <property type="project" value="UniProtKB-SubCell"/>
</dbReference>
<dbReference type="Gene3D" id="1.20.5.4820">
    <property type="match status" value="1"/>
</dbReference>
<dbReference type="Gene3D" id="3.30.505.10">
    <property type="entry name" value="SH2 domain"/>
    <property type="match status" value="1"/>
</dbReference>
<feature type="region of interest" description="Disordered" evidence="11">
    <location>
        <begin position="772"/>
        <end position="795"/>
    </location>
</feature>
<reference evidence="15" key="1">
    <citation type="submission" date="2011-02" db="EMBL/GenBank/DDBJ databases">
        <title>The Genome Sequence of Capsaspora owczarzaki ATCC 30864.</title>
        <authorList>
            <person name="Russ C."/>
            <person name="Cuomo C."/>
            <person name="Burger G."/>
            <person name="Gray M.W."/>
            <person name="Holland P.W.H."/>
            <person name="King N."/>
            <person name="Lang F.B.F."/>
            <person name="Roger A.J."/>
            <person name="Ruiz-Trillo I."/>
            <person name="Young S.K."/>
            <person name="Zeng Q."/>
            <person name="Gargeya S."/>
            <person name="Alvarado L."/>
            <person name="Berlin A."/>
            <person name="Chapman S.B."/>
            <person name="Chen Z."/>
            <person name="Freedman E."/>
            <person name="Gellesch M."/>
            <person name="Goldberg J."/>
            <person name="Griggs A."/>
            <person name="Gujja S."/>
            <person name="Heilman E."/>
            <person name="Heiman D."/>
            <person name="Howarth C."/>
            <person name="Mehta T."/>
            <person name="Neiman D."/>
            <person name="Pearson M."/>
            <person name="Roberts A."/>
            <person name="Saif S."/>
            <person name="Shea T."/>
            <person name="Shenoy N."/>
            <person name="Sisk P."/>
            <person name="Stolte C."/>
            <person name="Sykes S."/>
            <person name="White J."/>
            <person name="Yandava C."/>
            <person name="Haas B."/>
            <person name="Nusbaum C."/>
            <person name="Birren B."/>
        </authorList>
    </citation>
    <scope>NUCLEOTIDE SEQUENCE</scope>
    <source>
        <strain evidence="15">ATCC 30864</strain>
    </source>
</reference>
<dbReference type="GO" id="GO:0004674">
    <property type="term" value="F:protein serine/threonine kinase activity"/>
    <property type="evidence" value="ECO:0007669"/>
    <property type="project" value="TreeGrafter"/>
</dbReference>
<feature type="domain" description="Myosin motor" evidence="13">
    <location>
        <begin position="21"/>
        <end position="739"/>
    </location>
</feature>
<evidence type="ECO:0000256" key="9">
    <source>
        <dbReference type="PROSITE-ProRule" id="PRU00191"/>
    </source>
</evidence>
<keyword evidence="10" id="KW-0067">ATP-binding</keyword>
<proteinExistence type="inferred from homology"/>
<feature type="domain" description="SH2" evidence="12">
    <location>
        <begin position="1034"/>
        <end position="1125"/>
    </location>
</feature>
<dbReference type="Pfam" id="PF00063">
    <property type="entry name" value="Myosin_head"/>
    <property type="match status" value="1"/>
</dbReference>
<dbReference type="RefSeq" id="XP_004342862.1">
    <property type="nucleotide sequence ID" value="XM_004342813.2"/>
</dbReference>
<dbReference type="SUPFAM" id="SSF52540">
    <property type="entry name" value="P-loop containing nucleoside triphosphate hydrolases"/>
    <property type="match status" value="1"/>
</dbReference>
<dbReference type="Gene3D" id="1.20.58.530">
    <property type="match status" value="1"/>
</dbReference>
<dbReference type="SUPFAM" id="SSF55550">
    <property type="entry name" value="SH2 domain"/>
    <property type="match status" value="1"/>
</dbReference>
<evidence type="ECO:0000256" key="11">
    <source>
        <dbReference type="SAM" id="MobiDB-lite"/>
    </source>
</evidence>
<dbReference type="GO" id="GO:0016459">
    <property type="term" value="C:myosin complex"/>
    <property type="evidence" value="ECO:0007669"/>
    <property type="project" value="UniProtKB-KW"/>
</dbReference>
<keyword evidence="6 10" id="KW-0505">Motor protein</keyword>
<dbReference type="CDD" id="cd00124">
    <property type="entry name" value="MYSc"/>
    <property type="match status" value="1"/>
</dbReference>
<dbReference type="PhylomeDB" id="A0A0D2W0G3"/>
<dbReference type="PRINTS" id="PR00193">
    <property type="entry name" value="MYOSINHEAVY"/>
</dbReference>
<dbReference type="Gene3D" id="1.20.120.720">
    <property type="entry name" value="Myosin VI head, motor domain, U50 subdomain"/>
    <property type="match status" value="1"/>
</dbReference>
<keyword evidence="3" id="KW-0963">Cytoplasm</keyword>
<dbReference type="GO" id="GO:0000146">
    <property type="term" value="F:microfilament motor activity"/>
    <property type="evidence" value="ECO:0007669"/>
    <property type="project" value="TreeGrafter"/>
</dbReference>
<feature type="region of interest" description="Disordered" evidence="11">
    <location>
        <begin position="1120"/>
        <end position="1180"/>
    </location>
</feature>
<evidence type="ECO:0000256" key="2">
    <source>
        <dbReference type="ARBA" id="ARBA00004316"/>
    </source>
</evidence>
<feature type="compositionally biased region" description="Low complexity" evidence="11">
    <location>
        <begin position="946"/>
        <end position="955"/>
    </location>
</feature>
<evidence type="ECO:0000256" key="8">
    <source>
        <dbReference type="ARBA" id="ARBA00023273"/>
    </source>
</evidence>
<keyword evidence="7" id="KW-0206">Cytoskeleton</keyword>
<dbReference type="InterPro" id="IPR027417">
    <property type="entry name" value="P-loop_NTPase"/>
</dbReference>
<dbReference type="PANTHER" id="PTHR46256:SF3">
    <property type="entry name" value="MYOSIN MOTOR DOMAIN-CONTAINING PROTEIN"/>
    <property type="match status" value="1"/>
</dbReference>
<evidence type="ECO:0000256" key="6">
    <source>
        <dbReference type="ARBA" id="ARBA00023175"/>
    </source>
</evidence>
<evidence type="ECO:0000256" key="4">
    <source>
        <dbReference type="ARBA" id="ARBA00022737"/>
    </source>
</evidence>
<dbReference type="InterPro" id="IPR052409">
    <property type="entry name" value="Myosin-III_kinase_activity"/>
</dbReference>
<keyword evidence="4" id="KW-0677">Repeat</keyword>
<evidence type="ECO:0000256" key="3">
    <source>
        <dbReference type="ARBA" id="ARBA00022490"/>
    </source>
</evidence>
<dbReference type="GO" id="GO:0030832">
    <property type="term" value="P:regulation of actin filament length"/>
    <property type="evidence" value="ECO:0007669"/>
    <property type="project" value="TreeGrafter"/>
</dbReference>
<dbReference type="InParanoid" id="A0A0D2W0G3"/>
<accession>A0A0D2W0G3</accession>
<dbReference type="Gene3D" id="3.40.850.10">
    <property type="entry name" value="Kinesin motor domain"/>
    <property type="match status" value="1"/>
</dbReference>